<dbReference type="HOGENOM" id="CLU_184507_0_0_5"/>
<evidence type="ECO:0000256" key="1">
    <source>
        <dbReference type="SAM" id="Phobius"/>
    </source>
</evidence>
<keyword evidence="1" id="KW-0812">Transmembrane</keyword>
<dbReference type="EMBL" id="CANI01000037">
    <property type="protein sequence ID" value="CCM78313.1"/>
    <property type="molecule type" value="Genomic_DNA"/>
</dbReference>
<gene>
    <name evidence="2" type="ORF">BN77_p10974</name>
</gene>
<keyword evidence="1" id="KW-1133">Transmembrane helix</keyword>
<dbReference type="eggNOG" id="ENOG50319PY">
    <property type="taxonomic scope" value="Bacteria"/>
</dbReference>
<dbReference type="RefSeq" id="WP_007537132.1">
    <property type="nucleotide sequence ID" value="NZ_HF536773.1"/>
</dbReference>
<proteinExistence type="predicted"/>
<dbReference type="STRING" id="1211777.BN77_p10974"/>
<feature type="transmembrane region" description="Helical" evidence="1">
    <location>
        <begin position="50"/>
        <end position="75"/>
    </location>
</feature>
<dbReference type="Proteomes" id="UP000009319">
    <property type="component" value="Unassembled WGS sequence"/>
</dbReference>
<reference evidence="2 3" key="1">
    <citation type="journal article" date="2013" name="Genome Announc.">
        <title>Draft Genome Sequence of Rhizobium mesoamericanum STM3625, a Nitrogen-Fixing Symbiont of Mimosa pudica Isolated in French Guiana (South America).</title>
        <authorList>
            <person name="Moulin L."/>
            <person name="Mornico D."/>
            <person name="Melkonian R."/>
            <person name="Klonowska A."/>
        </authorList>
    </citation>
    <scope>NUCLEOTIDE SEQUENCE [LARGE SCALE GENOMIC DNA]</scope>
    <source>
        <strain evidence="2 3">STM3625</strain>
    </source>
</reference>
<keyword evidence="3" id="KW-1185">Reference proteome</keyword>
<evidence type="ECO:0000313" key="3">
    <source>
        <dbReference type="Proteomes" id="UP000009319"/>
    </source>
</evidence>
<feature type="transmembrane region" description="Helical" evidence="1">
    <location>
        <begin position="7"/>
        <end position="38"/>
    </location>
</feature>
<protein>
    <recommendedName>
        <fullName evidence="4">Transmembrane protein</fullName>
    </recommendedName>
</protein>
<name>K0PWZ3_9HYPH</name>
<evidence type="ECO:0000313" key="2">
    <source>
        <dbReference type="EMBL" id="CCM78313.1"/>
    </source>
</evidence>
<accession>K0PWZ3</accession>
<comment type="caution">
    <text evidence="2">The sequence shown here is derived from an EMBL/GenBank/DDBJ whole genome shotgun (WGS) entry which is preliminary data.</text>
</comment>
<organism evidence="2 3">
    <name type="scientific">Rhizobium mesoamericanum STM3625</name>
    <dbReference type="NCBI Taxonomy" id="1211777"/>
    <lineage>
        <taxon>Bacteria</taxon>
        <taxon>Pseudomonadati</taxon>
        <taxon>Pseudomonadota</taxon>
        <taxon>Alphaproteobacteria</taxon>
        <taxon>Hyphomicrobiales</taxon>
        <taxon>Rhizobiaceae</taxon>
        <taxon>Rhizobium/Agrobacterium group</taxon>
        <taxon>Rhizobium</taxon>
    </lineage>
</organism>
<sequence>MGWALVVSFLIGAICALRMPVLIFTLIVVAVLIAYTGVSLSTGSPFTHAIGWGFIFVSVLEAGYVVIHVVAACVLHTTGQ</sequence>
<keyword evidence="1" id="KW-0472">Membrane</keyword>
<dbReference type="AlphaFoldDB" id="K0PWZ3"/>
<evidence type="ECO:0008006" key="4">
    <source>
        <dbReference type="Google" id="ProtNLM"/>
    </source>
</evidence>